<reference evidence="2 4" key="1">
    <citation type="submission" date="2017-01" db="EMBL/GenBank/DDBJ databases">
        <authorList>
            <person name="Varghese N."/>
            <person name="Submissions S."/>
        </authorList>
    </citation>
    <scope>NUCLEOTIDE SEQUENCE [LARGE SCALE GENOMIC DNA]</scope>
    <source>
        <strain evidence="2 4">DSM 18447</strain>
    </source>
</reference>
<sequence>MKRIALLATLLIPTCALAETTAFIQKNVEGQNQIGFLNTMPDGREVMLAISCPIDEPMHLAGALDLEAAPPWNPLGERVTFNLDGLAIEREMVAFDQYLVLPTGTEDDMLRGILKADNVSITVQKDINAEFSLTEALPHIEAFRSLCTK</sequence>
<gene>
    <name evidence="3" type="ORF">JHX88_11965</name>
    <name evidence="2" type="ORF">SAMN05421772_11122</name>
</gene>
<dbReference type="RefSeq" id="WP_076526974.1">
    <property type="nucleotide sequence ID" value="NZ_CP067140.1"/>
</dbReference>
<evidence type="ECO:0000313" key="2">
    <source>
        <dbReference type="EMBL" id="SIS98345.1"/>
    </source>
</evidence>
<feature type="signal peptide" evidence="1">
    <location>
        <begin position="1"/>
        <end position="18"/>
    </location>
</feature>
<evidence type="ECO:0000313" key="5">
    <source>
        <dbReference type="Proteomes" id="UP001215549"/>
    </source>
</evidence>
<evidence type="ECO:0000256" key="1">
    <source>
        <dbReference type="SAM" id="SignalP"/>
    </source>
</evidence>
<name>A0AA45W622_9RHOB</name>
<protein>
    <submittedName>
        <fullName evidence="2">Uncharacterized protein</fullName>
    </submittedName>
</protein>
<keyword evidence="5" id="KW-1185">Reference proteome</keyword>
<keyword evidence="1" id="KW-0732">Signal</keyword>
<dbReference type="AlphaFoldDB" id="A0AA45W622"/>
<reference evidence="3 5" key="2">
    <citation type="submission" date="2021-01" db="EMBL/GenBank/DDBJ databases">
        <title>Biogeographic distribution of Paracoccus.</title>
        <authorList>
            <person name="Hollensteiner J."/>
            <person name="Leineberger J."/>
            <person name="Brinkhoff T."/>
            <person name="Daniel R."/>
        </authorList>
    </citation>
    <scope>NUCLEOTIDE SEQUENCE [LARGE SCALE GENOMIC DNA]</scope>
    <source>
        <strain evidence="3 5">DSM 18447</strain>
    </source>
</reference>
<organism evidence="2 4">
    <name type="scientific">Paracoccus saliphilus</name>
    <dbReference type="NCBI Taxonomy" id="405559"/>
    <lineage>
        <taxon>Bacteria</taxon>
        <taxon>Pseudomonadati</taxon>
        <taxon>Pseudomonadota</taxon>
        <taxon>Alphaproteobacteria</taxon>
        <taxon>Rhodobacterales</taxon>
        <taxon>Paracoccaceae</taxon>
        <taxon>Paracoccus</taxon>
    </lineage>
</organism>
<dbReference type="Proteomes" id="UP001215549">
    <property type="component" value="Chromosome"/>
</dbReference>
<dbReference type="EMBL" id="CP067140">
    <property type="protein sequence ID" value="WCR01649.1"/>
    <property type="molecule type" value="Genomic_DNA"/>
</dbReference>
<proteinExistence type="predicted"/>
<evidence type="ECO:0000313" key="4">
    <source>
        <dbReference type="Proteomes" id="UP000186216"/>
    </source>
</evidence>
<dbReference type="EMBL" id="FTOU01000011">
    <property type="protein sequence ID" value="SIS98345.1"/>
    <property type="molecule type" value="Genomic_DNA"/>
</dbReference>
<dbReference type="Proteomes" id="UP000186216">
    <property type="component" value="Unassembled WGS sequence"/>
</dbReference>
<evidence type="ECO:0000313" key="3">
    <source>
        <dbReference type="EMBL" id="WCR01649.1"/>
    </source>
</evidence>
<accession>A0AA45W622</accession>
<feature type="chain" id="PRO_5041399412" evidence="1">
    <location>
        <begin position="19"/>
        <end position="149"/>
    </location>
</feature>